<evidence type="ECO:0000256" key="4">
    <source>
        <dbReference type="ARBA" id="ARBA00022827"/>
    </source>
</evidence>
<evidence type="ECO:0000313" key="10">
    <source>
        <dbReference type="Proteomes" id="UP000659172"/>
    </source>
</evidence>
<protein>
    <recommendedName>
        <fullName evidence="7">D-amino acid dehydrogenase</fullName>
        <ecNumber evidence="7">1.4.99.-</ecNumber>
    </recommendedName>
</protein>
<dbReference type="Proteomes" id="UP000659172">
    <property type="component" value="Unassembled WGS sequence"/>
</dbReference>
<organism evidence="9 10">
    <name type="scientific">Mycoplana rhizolycopersici</name>
    <dbReference type="NCBI Taxonomy" id="2746702"/>
    <lineage>
        <taxon>Bacteria</taxon>
        <taxon>Pseudomonadati</taxon>
        <taxon>Pseudomonadota</taxon>
        <taxon>Alphaproteobacteria</taxon>
        <taxon>Hyphomicrobiales</taxon>
        <taxon>Rhizobiaceae</taxon>
        <taxon>Mycoplana</taxon>
    </lineage>
</organism>
<evidence type="ECO:0000256" key="3">
    <source>
        <dbReference type="ARBA" id="ARBA00022630"/>
    </source>
</evidence>
<dbReference type="PANTHER" id="PTHR13847">
    <property type="entry name" value="SARCOSINE DEHYDROGENASE-RELATED"/>
    <property type="match status" value="1"/>
</dbReference>
<evidence type="ECO:0000259" key="8">
    <source>
        <dbReference type="Pfam" id="PF01266"/>
    </source>
</evidence>
<comment type="caution">
    <text evidence="9">The sequence shown here is derived from an EMBL/GenBank/DDBJ whole genome shotgun (WGS) entry which is preliminary data.</text>
</comment>
<evidence type="ECO:0000313" key="9">
    <source>
        <dbReference type="EMBL" id="NVP57186.1"/>
    </source>
</evidence>
<dbReference type="PANTHER" id="PTHR13847:SF280">
    <property type="entry name" value="D-AMINO ACID DEHYDROGENASE"/>
    <property type="match status" value="1"/>
</dbReference>
<dbReference type="EC" id="1.4.99.-" evidence="7"/>
<dbReference type="InterPro" id="IPR006076">
    <property type="entry name" value="FAD-dep_OxRdtase"/>
</dbReference>
<dbReference type="SUPFAM" id="SSF54373">
    <property type="entry name" value="FAD-linked reductases, C-terminal domain"/>
    <property type="match status" value="1"/>
</dbReference>
<dbReference type="RefSeq" id="WP_176951149.1">
    <property type="nucleotide sequence ID" value="NZ_JABXYK010000011.1"/>
</dbReference>
<dbReference type="InterPro" id="IPR036188">
    <property type="entry name" value="FAD/NAD-bd_sf"/>
</dbReference>
<evidence type="ECO:0000256" key="5">
    <source>
        <dbReference type="ARBA" id="ARBA00023002"/>
    </source>
</evidence>
<keyword evidence="5 7" id="KW-0560">Oxidoreductase</keyword>
<keyword evidence="10" id="KW-1185">Reference proteome</keyword>
<comment type="catalytic activity">
    <reaction evidence="6 7">
        <text>a D-alpha-amino acid + A + H2O = a 2-oxocarboxylate + AH2 + NH4(+)</text>
        <dbReference type="Rhea" id="RHEA:18125"/>
        <dbReference type="ChEBI" id="CHEBI:13193"/>
        <dbReference type="ChEBI" id="CHEBI:15377"/>
        <dbReference type="ChEBI" id="CHEBI:17499"/>
        <dbReference type="ChEBI" id="CHEBI:28938"/>
        <dbReference type="ChEBI" id="CHEBI:35179"/>
        <dbReference type="ChEBI" id="CHEBI:59871"/>
    </reaction>
</comment>
<comment type="function">
    <text evidence="7">Oxidative deamination of D-amino acids.</text>
</comment>
<evidence type="ECO:0000256" key="2">
    <source>
        <dbReference type="ARBA" id="ARBA00009410"/>
    </source>
</evidence>
<evidence type="ECO:0000256" key="7">
    <source>
        <dbReference type="HAMAP-Rule" id="MF_01202"/>
    </source>
</evidence>
<dbReference type="Pfam" id="PF01266">
    <property type="entry name" value="DAO"/>
    <property type="match status" value="1"/>
</dbReference>
<comment type="similarity">
    <text evidence="2 7">Belongs to the DadA oxidoreductase family.</text>
</comment>
<dbReference type="SUPFAM" id="SSF51905">
    <property type="entry name" value="FAD/NAD(P)-binding domain"/>
    <property type="match status" value="1"/>
</dbReference>
<name>A0ABX2QHB9_9HYPH</name>
<gene>
    <name evidence="7" type="primary">dadA</name>
    <name evidence="9" type="ORF">HV823_18160</name>
</gene>
<dbReference type="HAMAP" id="MF_01202">
    <property type="entry name" value="DadA"/>
    <property type="match status" value="1"/>
</dbReference>
<feature type="domain" description="FAD dependent oxidoreductase" evidence="8">
    <location>
        <begin position="3"/>
        <end position="398"/>
    </location>
</feature>
<comment type="cofactor">
    <cofactor evidence="1 7">
        <name>FAD</name>
        <dbReference type="ChEBI" id="CHEBI:57692"/>
    </cofactor>
</comment>
<reference evidence="9 10" key="1">
    <citation type="submission" date="2020-06" db="EMBL/GenBank/DDBJ databases">
        <title>Rhizobium sp.nov. isolated from the tomato plant.</title>
        <authorList>
            <person name="Thin K.K."/>
            <person name="Zhang X."/>
            <person name="He S."/>
        </authorList>
    </citation>
    <scope>NUCLEOTIDE SEQUENCE [LARGE SCALE GENOMIC DNA]</scope>
    <source>
        <strain evidence="9 10">DBTS2</strain>
    </source>
</reference>
<evidence type="ECO:0000256" key="1">
    <source>
        <dbReference type="ARBA" id="ARBA00001974"/>
    </source>
</evidence>
<dbReference type="InterPro" id="IPR023080">
    <property type="entry name" value="DadA"/>
</dbReference>
<proteinExistence type="inferred from homology"/>
<feature type="binding site" evidence="7">
    <location>
        <begin position="3"/>
        <end position="17"/>
    </location>
    <ligand>
        <name>FAD</name>
        <dbReference type="ChEBI" id="CHEBI:57692"/>
    </ligand>
</feature>
<evidence type="ECO:0000256" key="6">
    <source>
        <dbReference type="ARBA" id="ARBA00047884"/>
    </source>
</evidence>
<dbReference type="NCBIfam" id="NF001933">
    <property type="entry name" value="PRK00711.1"/>
    <property type="match status" value="1"/>
</dbReference>
<dbReference type="Gene3D" id="3.30.9.10">
    <property type="entry name" value="D-Amino Acid Oxidase, subunit A, domain 2"/>
    <property type="match status" value="1"/>
</dbReference>
<sequence length="416" mass="44943">MKITILGAGVVGVTSAYYLAKQGHEVTVLDRQPGPALETSFANAGEISPGYASPWAAPGIPQKAVKWLFMKHAPLIIRPMADAATWRWMMAMLANCTSARYATNKGRMVRLAEYSRDCLIALREVTGISYDHRTQGTLQLFRTQKQLDGIGKDVEVLRADGVPFEVLDPAGCIAAEPALARVREKIVGGLRLPNDETGDCFKFTNILQSHAEALGVRFRFGVDIRGLKHLGDRVTGVMTSDAFIESDMFVAALGSYTPVLLKPLSLVAPIYPVKGYSITVPIVDESRAPVSTIMDETYKIAITRLGDRIRVGGMAEIAGFNNDLPPARRSTLEHSVEDLFGGAGDQSKATFWSGLRPMTPDGTPIIGATKFKNLYINSGHGTLGWTMACGSGRVLADLVSGRAPEIETADLGLGRY</sequence>
<keyword evidence="4 7" id="KW-0274">FAD</keyword>
<keyword evidence="3 7" id="KW-0285">Flavoprotein</keyword>
<dbReference type="Gene3D" id="3.50.50.60">
    <property type="entry name" value="FAD/NAD(P)-binding domain"/>
    <property type="match status" value="2"/>
</dbReference>
<dbReference type="EMBL" id="JABXYK010000011">
    <property type="protein sequence ID" value="NVP57186.1"/>
    <property type="molecule type" value="Genomic_DNA"/>
</dbReference>
<accession>A0ABX2QHB9</accession>